<dbReference type="InterPro" id="IPR016163">
    <property type="entry name" value="Ald_DH_C"/>
</dbReference>
<dbReference type="PANTHER" id="PTHR43570">
    <property type="entry name" value="ALDEHYDE DEHYDROGENASE"/>
    <property type="match status" value="1"/>
</dbReference>
<dbReference type="PROSITE" id="PS00070">
    <property type="entry name" value="ALDEHYDE_DEHYDR_CYS"/>
    <property type="match status" value="1"/>
</dbReference>
<dbReference type="Gene3D" id="3.40.605.10">
    <property type="entry name" value="Aldehyde Dehydrogenase, Chain A, domain 1"/>
    <property type="match status" value="1"/>
</dbReference>
<gene>
    <name evidence="7" type="ORF">HV819_00170</name>
</gene>
<feature type="active site" evidence="4">
    <location>
        <position position="210"/>
    </location>
</feature>
<dbReference type="EMBL" id="JABVBA010000001">
    <property type="protein sequence ID" value="NVF10436.1"/>
    <property type="molecule type" value="Genomic_DNA"/>
</dbReference>
<evidence type="ECO:0000259" key="6">
    <source>
        <dbReference type="Pfam" id="PF00171"/>
    </source>
</evidence>
<dbReference type="InterPro" id="IPR012394">
    <property type="entry name" value="Aldehyde_DH_NAD(P)"/>
</dbReference>
<reference evidence="7 8" key="1">
    <citation type="submission" date="2020-06" db="EMBL/GenBank/DDBJ databases">
        <title>Anaerococcus sp. nov., isolated form swine feces.</title>
        <authorList>
            <person name="Yu S."/>
        </authorList>
    </citation>
    <scope>NUCLEOTIDE SEQUENCE [LARGE SCALE GENOMIC DNA]</scope>
    <source>
        <strain evidence="7 8">AGMB00486</strain>
    </source>
</reference>
<dbReference type="InterPro" id="IPR015590">
    <property type="entry name" value="Aldehyde_DH_dom"/>
</dbReference>
<comment type="similarity">
    <text evidence="1 3 5">Belongs to the aldehyde dehydrogenase family.</text>
</comment>
<evidence type="ECO:0000256" key="3">
    <source>
        <dbReference type="PIRNR" id="PIRNR036492"/>
    </source>
</evidence>
<dbReference type="SUPFAM" id="SSF53720">
    <property type="entry name" value="ALDH-like"/>
    <property type="match status" value="1"/>
</dbReference>
<evidence type="ECO:0000256" key="5">
    <source>
        <dbReference type="RuleBase" id="RU003345"/>
    </source>
</evidence>
<dbReference type="InterPro" id="IPR016162">
    <property type="entry name" value="Ald_DH_N"/>
</dbReference>
<sequence>MNEFKNIINEQKILFKSDRTKNEEFRINTLKILKKSIKNNESEIILALKKDLSKSETESYISEIGPVYSEINFAIDNLKNRMKKERVQTNSISMPAKSYIIYEPLGLTLIISPWNYPFMLSMVPVISAIASGNTVILKTSRKSNHTSYIIRKIINESFDRSFIYCIDNEKIDYDELLSYKYDHIFFTGSSKVGRTIMKKASENLVKVTLELGGKSPCIVDETSNLRLAAKRIIWGKLLNAGQTCVAPDYLLVHKDVKEKLLMLMKAYIIEFFGDFPLNNPDYPKIIDTYALERLVSLIKNQDIYSGGLYDLNLLKIEPTIIENVDFNNKIMKEEIFGPILPVIAYEDMFDIINKVKNMDKPLSMYIFSEDNEHINSFVNGISAGGVCINDTIMHITNPNLEFGGVGESGMGGYHGKFGFINFSNRKALMQRSTNIDIKVKYPPYSNGQKILLKKIFDN</sequence>
<dbReference type="InterPro" id="IPR016160">
    <property type="entry name" value="Ald_DH_CS_CYS"/>
</dbReference>
<evidence type="ECO:0000313" key="7">
    <source>
        <dbReference type="EMBL" id="NVF10436.1"/>
    </source>
</evidence>
<organism evidence="7 8">
    <name type="scientific">Anaerococcus faecalis</name>
    <dbReference type="NCBI Taxonomy" id="2742993"/>
    <lineage>
        <taxon>Bacteria</taxon>
        <taxon>Bacillati</taxon>
        <taxon>Bacillota</taxon>
        <taxon>Tissierellia</taxon>
        <taxon>Tissierellales</taxon>
        <taxon>Peptoniphilaceae</taxon>
        <taxon>Anaerococcus</taxon>
    </lineage>
</organism>
<evidence type="ECO:0000313" key="8">
    <source>
        <dbReference type="Proteomes" id="UP000540919"/>
    </source>
</evidence>
<evidence type="ECO:0000256" key="2">
    <source>
        <dbReference type="ARBA" id="ARBA00023002"/>
    </source>
</evidence>
<name>A0ABX2N6X9_9FIRM</name>
<keyword evidence="2 3" id="KW-0560">Oxidoreductase</keyword>
<dbReference type="InterPro" id="IPR016161">
    <property type="entry name" value="Ald_DH/histidinol_DH"/>
</dbReference>
<dbReference type="PANTHER" id="PTHR43570:SF16">
    <property type="entry name" value="ALDEHYDE DEHYDROGENASE TYPE III, ISOFORM Q"/>
    <property type="match status" value="1"/>
</dbReference>
<evidence type="ECO:0000256" key="4">
    <source>
        <dbReference type="PROSITE-ProRule" id="PRU10007"/>
    </source>
</evidence>
<comment type="caution">
    <text evidence="7">The sequence shown here is derived from an EMBL/GenBank/DDBJ whole genome shotgun (WGS) entry which is preliminary data.</text>
</comment>
<feature type="domain" description="Aldehyde dehydrogenase" evidence="6">
    <location>
        <begin position="21"/>
        <end position="427"/>
    </location>
</feature>
<dbReference type="PIRSF" id="PIRSF036492">
    <property type="entry name" value="ALDH"/>
    <property type="match status" value="1"/>
</dbReference>
<protein>
    <recommendedName>
        <fullName evidence="3">Aldehyde dehydrogenase</fullName>
    </recommendedName>
</protein>
<accession>A0ABX2N6X9</accession>
<dbReference type="RefSeq" id="WP_176269260.1">
    <property type="nucleotide sequence ID" value="NZ_JABVBA010000001.1"/>
</dbReference>
<proteinExistence type="inferred from homology"/>
<keyword evidence="8" id="KW-1185">Reference proteome</keyword>
<dbReference type="Gene3D" id="3.40.309.10">
    <property type="entry name" value="Aldehyde Dehydrogenase, Chain A, domain 2"/>
    <property type="match status" value="1"/>
</dbReference>
<evidence type="ECO:0000256" key="1">
    <source>
        <dbReference type="ARBA" id="ARBA00009986"/>
    </source>
</evidence>
<dbReference type="PROSITE" id="PS00687">
    <property type="entry name" value="ALDEHYDE_DEHYDR_GLU"/>
    <property type="match status" value="1"/>
</dbReference>
<dbReference type="Proteomes" id="UP000540919">
    <property type="component" value="Unassembled WGS sequence"/>
</dbReference>
<dbReference type="InterPro" id="IPR029510">
    <property type="entry name" value="Ald_DH_CS_GLU"/>
</dbReference>
<dbReference type="Pfam" id="PF00171">
    <property type="entry name" value="Aldedh"/>
    <property type="match status" value="1"/>
</dbReference>